<gene>
    <name evidence="1" type="ORF">NST17_20285</name>
</gene>
<dbReference type="EMBL" id="JBBYAK010000002">
    <property type="protein sequence ID" value="MEL3959493.1"/>
    <property type="molecule type" value="Genomic_DNA"/>
</dbReference>
<evidence type="ECO:0000313" key="1">
    <source>
        <dbReference type="EMBL" id="MEL3959493.1"/>
    </source>
</evidence>
<proteinExistence type="predicted"/>
<protein>
    <recommendedName>
        <fullName evidence="3">IDEAL domain-containing protein</fullName>
    </recommendedName>
</protein>
<keyword evidence="2" id="KW-1185">Reference proteome</keyword>
<dbReference type="Proteomes" id="UP001459714">
    <property type="component" value="Unassembled WGS sequence"/>
</dbReference>
<comment type="caution">
    <text evidence="1">The sequence shown here is derived from an EMBL/GenBank/DDBJ whole genome shotgun (WGS) entry which is preliminary data.</text>
</comment>
<name>A0ABU9K3V0_9BACI</name>
<accession>A0ABU9K3V0</accession>
<sequence length="60" mass="7137">MILAREYIQELVDYAQQAINSLYNDDIQRSLGLLDCVEDRLTASKILLREELRERRNKLK</sequence>
<evidence type="ECO:0008006" key="3">
    <source>
        <dbReference type="Google" id="ProtNLM"/>
    </source>
</evidence>
<organism evidence="1 2">
    <name type="scientific">Caldifermentibacillus hisashii</name>
    <dbReference type="NCBI Taxonomy" id="996558"/>
    <lineage>
        <taxon>Bacteria</taxon>
        <taxon>Bacillati</taxon>
        <taxon>Bacillota</taxon>
        <taxon>Bacilli</taxon>
        <taxon>Bacillales</taxon>
        <taxon>Bacillaceae</taxon>
        <taxon>Caldifermentibacillus</taxon>
    </lineage>
</organism>
<dbReference type="RefSeq" id="WP_342021129.1">
    <property type="nucleotide sequence ID" value="NZ_JBBYAK010000002.1"/>
</dbReference>
<reference evidence="1 2" key="1">
    <citation type="submission" date="2024-03" db="EMBL/GenBank/DDBJ databases">
        <title>Bacilli Hybrid Assemblies.</title>
        <authorList>
            <person name="Kovac J."/>
        </authorList>
    </citation>
    <scope>NUCLEOTIDE SEQUENCE [LARGE SCALE GENOMIC DNA]</scope>
    <source>
        <strain evidence="1 2">FSL M8-0022</strain>
    </source>
</reference>
<evidence type="ECO:0000313" key="2">
    <source>
        <dbReference type="Proteomes" id="UP001459714"/>
    </source>
</evidence>